<evidence type="ECO:0000256" key="12">
    <source>
        <dbReference type="ARBA" id="ARBA00044710"/>
    </source>
</evidence>
<keyword evidence="3 14" id="KW-0813">Transport</keyword>
<evidence type="ECO:0000256" key="1">
    <source>
        <dbReference type="ARBA" id="ARBA00004141"/>
    </source>
</evidence>
<feature type="domain" description="Major facilitator superfamily (MFS) profile" evidence="17">
    <location>
        <begin position="51"/>
        <end position="498"/>
    </location>
</feature>
<dbReference type="EMBL" id="JAKCXM010000026">
    <property type="protein sequence ID" value="KAJ0406987.1"/>
    <property type="molecule type" value="Genomic_DNA"/>
</dbReference>
<evidence type="ECO:0000256" key="9">
    <source>
        <dbReference type="ARBA" id="ARBA00044656"/>
    </source>
</evidence>
<comment type="catalytic activity">
    <reaction evidence="9">
        <text>D-xylose(out) = D-xylose(in)</text>
        <dbReference type="Rhea" id="RHEA:78427"/>
        <dbReference type="ChEBI" id="CHEBI:53455"/>
    </reaction>
    <physiologicalReaction direction="left-to-right" evidence="9">
        <dbReference type="Rhea" id="RHEA:78428"/>
    </physiologicalReaction>
</comment>
<comment type="catalytic activity">
    <reaction evidence="10">
        <text>D-mannose(out) = D-mannose(in)</text>
        <dbReference type="Rhea" id="RHEA:78391"/>
        <dbReference type="ChEBI" id="CHEBI:4208"/>
    </reaction>
    <physiologicalReaction direction="left-to-right" evidence="10">
        <dbReference type="Rhea" id="RHEA:78392"/>
    </physiologicalReaction>
</comment>
<dbReference type="Proteomes" id="UP001209570">
    <property type="component" value="Unassembled WGS sequence"/>
</dbReference>
<dbReference type="Gene3D" id="1.20.1250.20">
    <property type="entry name" value="MFS general substrate transporter like domains"/>
    <property type="match status" value="1"/>
</dbReference>
<dbReference type="InterPro" id="IPR005829">
    <property type="entry name" value="Sugar_transporter_CS"/>
</dbReference>
<comment type="subunit">
    <text evidence="2">Homodimer.</text>
</comment>
<feature type="transmembrane region" description="Helical" evidence="16">
    <location>
        <begin position="445"/>
        <end position="468"/>
    </location>
</feature>
<feature type="transmembrane region" description="Helical" evidence="16">
    <location>
        <begin position="409"/>
        <end position="433"/>
    </location>
</feature>
<keyword evidence="4 16" id="KW-0812">Transmembrane</keyword>
<dbReference type="InterPro" id="IPR005828">
    <property type="entry name" value="MFS_sugar_transport-like"/>
</dbReference>
<dbReference type="PANTHER" id="PTHR23503">
    <property type="entry name" value="SOLUTE CARRIER FAMILY 2"/>
    <property type="match status" value="1"/>
</dbReference>
<dbReference type="Pfam" id="PF00083">
    <property type="entry name" value="Sugar_tr"/>
    <property type="match status" value="1"/>
</dbReference>
<feature type="region of interest" description="Disordered" evidence="15">
    <location>
        <begin position="1"/>
        <end position="21"/>
    </location>
</feature>
<keyword evidence="6 16" id="KW-0472">Membrane</keyword>
<evidence type="ECO:0000259" key="17">
    <source>
        <dbReference type="PROSITE" id="PS50850"/>
    </source>
</evidence>
<dbReference type="GO" id="GO:0016020">
    <property type="term" value="C:membrane"/>
    <property type="evidence" value="ECO:0007669"/>
    <property type="project" value="UniProtKB-SubCell"/>
</dbReference>
<feature type="transmembrane region" description="Helical" evidence="16">
    <location>
        <begin position="139"/>
        <end position="161"/>
    </location>
</feature>
<name>A0AAD5Q9L9_PYTIN</name>
<gene>
    <name evidence="18" type="ORF">P43SY_005220</name>
</gene>
<accession>A0AAD5Q9L9</accession>
<keyword evidence="19" id="KW-1185">Reference proteome</keyword>
<feature type="transmembrane region" description="Helical" evidence="16">
    <location>
        <begin position="167"/>
        <end position="185"/>
    </location>
</feature>
<evidence type="ECO:0000256" key="3">
    <source>
        <dbReference type="ARBA" id="ARBA00022448"/>
    </source>
</evidence>
<evidence type="ECO:0000256" key="6">
    <source>
        <dbReference type="ARBA" id="ARBA00023136"/>
    </source>
</evidence>
<feature type="transmembrane region" description="Helical" evidence="16">
    <location>
        <begin position="108"/>
        <end position="127"/>
    </location>
</feature>
<evidence type="ECO:0000256" key="2">
    <source>
        <dbReference type="ARBA" id="ARBA00011738"/>
    </source>
</evidence>
<feature type="transmembrane region" description="Helical" evidence="16">
    <location>
        <begin position="53"/>
        <end position="71"/>
    </location>
</feature>
<sequence length="526" mass="56738">MSSRSRTSDEDGSRLSASFSSLQTPRANANATALARVASAKDLPAYVGIKVNLILYSSIFLMLLQTMQYSWSISQMNYSRFNNKDDCDARPIAPGHCLMFPKHTAPQWMLLVNIWLVGGVIAGLTSGKIADRIGRKKTHMLSAALSIVGGILMTAAVNIPMFAVGRFIAGLASGVTGTLTSGYITEVSPPHMRNKLGISYQASRGVGGTVAVLFFFFANTSTGWRYIAAVPVICSIIALAATPRFMVESPTWLLTQGRQEEAEIEIARLFGEENVDLALSWMDTIVRTSIVELEAQALAESKGSSAWRELFSPAYRQQTILAIMLSLAQQFSGINAAFLYSSSIFKTAGVEDDRIGTLIVNGVHLIPTMLSGMVGTRFGNRRMILFGHGAMMISAIGLTIAMATKVSALSILFMASYVAAYGISMGPLVFVIGSSIFPDTLRANGTAACLGANWLGLLTIGICFPFIAHALGNYAFVPFVVLIIGFATYMYYCLPETSGLTSEQIQEAFRAKQNAQDTASEEEEEV</sequence>
<dbReference type="PROSITE" id="PS00216">
    <property type="entry name" value="SUGAR_TRANSPORT_1"/>
    <property type="match status" value="1"/>
</dbReference>
<feature type="transmembrane region" description="Helical" evidence="16">
    <location>
        <begin position="383"/>
        <end position="403"/>
    </location>
</feature>
<dbReference type="SUPFAM" id="SSF103473">
    <property type="entry name" value="MFS general substrate transporter"/>
    <property type="match status" value="1"/>
</dbReference>
<dbReference type="PROSITE" id="PS00217">
    <property type="entry name" value="SUGAR_TRANSPORT_2"/>
    <property type="match status" value="1"/>
</dbReference>
<reference evidence="18" key="1">
    <citation type="submission" date="2021-12" db="EMBL/GenBank/DDBJ databases">
        <title>Prjna785345.</title>
        <authorList>
            <person name="Rujirawat T."/>
            <person name="Krajaejun T."/>
        </authorList>
    </citation>
    <scope>NUCLEOTIDE SEQUENCE</scope>
    <source>
        <strain evidence="18">Pi057C3</strain>
    </source>
</reference>
<dbReference type="InterPro" id="IPR003663">
    <property type="entry name" value="Sugar/inositol_transpt"/>
</dbReference>
<proteinExistence type="inferred from homology"/>
<feature type="compositionally biased region" description="Basic and acidic residues" evidence="15">
    <location>
        <begin position="1"/>
        <end position="13"/>
    </location>
</feature>
<evidence type="ECO:0000256" key="13">
    <source>
        <dbReference type="ARBA" id="ARBA00044780"/>
    </source>
</evidence>
<comment type="catalytic activity">
    <reaction evidence="7">
        <text>D-galactose(in) = D-galactose(out)</text>
        <dbReference type="Rhea" id="RHEA:34915"/>
        <dbReference type="ChEBI" id="CHEBI:4139"/>
    </reaction>
    <physiologicalReaction direction="right-to-left" evidence="7">
        <dbReference type="Rhea" id="RHEA:34917"/>
    </physiologicalReaction>
</comment>
<evidence type="ECO:0000313" key="18">
    <source>
        <dbReference type="EMBL" id="KAJ0406987.1"/>
    </source>
</evidence>
<feature type="transmembrane region" description="Helical" evidence="16">
    <location>
        <begin position="224"/>
        <end position="242"/>
    </location>
</feature>
<evidence type="ECO:0000256" key="5">
    <source>
        <dbReference type="ARBA" id="ARBA00022989"/>
    </source>
</evidence>
<comment type="catalytic activity">
    <reaction evidence="11">
        <text>D-glucosamine(out) = D-glucosamine(in)</text>
        <dbReference type="Rhea" id="RHEA:78423"/>
        <dbReference type="ChEBI" id="CHEBI:58723"/>
    </reaction>
    <physiologicalReaction direction="left-to-right" evidence="11">
        <dbReference type="Rhea" id="RHEA:78424"/>
    </physiologicalReaction>
</comment>
<evidence type="ECO:0000256" key="11">
    <source>
        <dbReference type="ARBA" id="ARBA00044668"/>
    </source>
</evidence>
<dbReference type="InterPro" id="IPR045263">
    <property type="entry name" value="GLUT"/>
</dbReference>
<evidence type="ECO:0000313" key="19">
    <source>
        <dbReference type="Proteomes" id="UP001209570"/>
    </source>
</evidence>
<dbReference type="InterPro" id="IPR036259">
    <property type="entry name" value="MFS_trans_sf"/>
</dbReference>
<comment type="catalytic activity">
    <reaction evidence="8">
        <text>D-glucose(out) = D-glucose(in)</text>
        <dbReference type="Rhea" id="RHEA:60376"/>
        <dbReference type="ChEBI" id="CHEBI:4167"/>
    </reaction>
    <physiologicalReaction direction="left-to-right" evidence="8">
        <dbReference type="Rhea" id="RHEA:60377"/>
    </physiologicalReaction>
</comment>
<evidence type="ECO:0000256" key="16">
    <source>
        <dbReference type="SAM" id="Phobius"/>
    </source>
</evidence>
<organism evidence="18 19">
    <name type="scientific">Pythium insidiosum</name>
    <name type="common">Pythiosis disease agent</name>
    <dbReference type="NCBI Taxonomy" id="114742"/>
    <lineage>
        <taxon>Eukaryota</taxon>
        <taxon>Sar</taxon>
        <taxon>Stramenopiles</taxon>
        <taxon>Oomycota</taxon>
        <taxon>Peronosporomycetes</taxon>
        <taxon>Pythiales</taxon>
        <taxon>Pythiaceae</taxon>
        <taxon>Pythium</taxon>
    </lineage>
</organism>
<evidence type="ECO:0000256" key="14">
    <source>
        <dbReference type="RuleBase" id="RU003346"/>
    </source>
</evidence>
<dbReference type="GO" id="GO:0015149">
    <property type="term" value="F:hexose transmembrane transporter activity"/>
    <property type="evidence" value="ECO:0007669"/>
    <property type="project" value="TreeGrafter"/>
</dbReference>
<evidence type="ECO:0000256" key="7">
    <source>
        <dbReference type="ARBA" id="ARBA00044637"/>
    </source>
</evidence>
<evidence type="ECO:0000256" key="15">
    <source>
        <dbReference type="SAM" id="MobiDB-lite"/>
    </source>
</evidence>
<comment type="similarity">
    <text evidence="14">Belongs to the major facilitator superfamily. Sugar transporter (TC 2.A.1.1) family.</text>
</comment>
<keyword evidence="5 16" id="KW-1133">Transmembrane helix</keyword>
<feature type="transmembrane region" description="Helical" evidence="16">
    <location>
        <begin position="197"/>
        <end position="218"/>
    </location>
</feature>
<evidence type="ECO:0000256" key="4">
    <source>
        <dbReference type="ARBA" id="ARBA00022692"/>
    </source>
</evidence>
<evidence type="ECO:0000256" key="10">
    <source>
        <dbReference type="ARBA" id="ARBA00044662"/>
    </source>
</evidence>
<dbReference type="PROSITE" id="PS50850">
    <property type="entry name" value="MFS"/>
    <property type="match status" value="1"/>
</dbReference>
<comment type="subcellular location">
    <subcellularLocation>
        <location evidence="1">Membrane</location>
        <topology evidence="1">Multi-pass membrane protein</topology>
    </subcellularLocation>
</comment>
<dbReference type="AlphaFoldDB" id="A0AAD5Q9L9"/>
<dbReference type="NCBIfam" id="TIGR00879">
    <property type="entry name" value="SP"/>
    <property type="match status" value="1"/>
</dbReference>
<dbReference type="PANTHER" id="PTHR23503:SF8">
    <property type="entry name" value="FACILITATED GLUCOSE TRANSPORTER PROTEIN 1"/>
    <property type="match status" value="1"/>
</dbReference>
<protein>
    <recommendedName>
        <fullName evidence="13">Hexose transporter 1</fullName>
    </recommendedName>
</protein>
<dbReference type="PRINTS" id="PR00171">
    <property type="entry name" value="SUGRTRNSPORT"/>
</dbReference>
<comment type="catalytic activity">
    <reaction evidence="12">
        <text>D-fructose(out) = D-fructose(in)</text>
        <dbReference type="Rhea" id="RHEA:60372"/>
        <dbReference type="ChEBI" id="CHEBI:37721"/>
    </reaction>
    <physiologicalReaction direction="left-to-right" evidence="12">
        <dbReference type="Rhea" id="RHEA:60373"/>
    </physiologicalReaction>
</comment>
<dbReference type="InterPro" id="IPR020846">
    <property type="entry name" value="MFS_dom"/>
</dbReference>
<feature type="transmembrane region" description="Helical" evidence="16">
    <location>
        <begin position="474"/>
        <end position="494"/>
    </location>
</feature>
<evidence type="ECO:0000256" key="8">
    <source>
        <dbReference type="ARBA" id="ARBA00044648"/>
    </source>
</evidence>
<comment type="caution">
    <text evidence="18">The sequence shown here is derived from an EMBL/GenBank/DDBJ whole genome shotgun (WGS) entry which is preliminary data.</text>
</comment>